<keyword evidence="2" id="KW-0067">ATP-binding</keyword>
<gene>
    <name evidence="4" type="ORF">QVD17_12818</name>
</gene>
<keyword evidence="5" id="KW-1185">Reference proteome</keyword>
<dbReference type="GO" id="GO:0005524">
    <property type="term" value="F:ATP binding"/>
    <property type="evidence" value="ECO:0007669"/>
    <property type="project" value="UniProtKB-KW"/>
</dbReference>
<evidence type="ECO:0000256" key="2">
    <source>
        <dbReference type="ARBA" id="ARBA00022840"/>
    </source>
</evidence>
<dbReference type="Proteomes" id="UP001229421">
    <property type="component" value="Unassembled WGS sequence"/>
</dbReference>
<evidence type="ECO:0000259" key="3">
    <source>
        <dbReference type="PROSITE" id="PS50011"/>
    </source>
</evidence>
<dbReference type="GO" id="GO:0005886">
    <property type="term" value="C:plasma membrane"/>
    <property type="evidence" value="ECO:0007669"/>
    <property type="project" value="TreeGrafter"/>
</dbReference>
<dbReference type="InterPro" id="IPR014729">
    <property type="entry name" value="Rossmann-like_a/b/a_fold"/>
</dbReference>
<dbReference type="InterPro" id="IPR000719">
    <property type="entry name" value="Prot_kinase_dom"/>
</dbReference>
<organism evidence="4 5">
    <name type="scientific">Tagetes erecta</name>
    <name type="common">African marigold</name>
    <dbReference type="NCBI Taxonomy" id="13708"/>
    <lineage>
        <taxon>Eukaryota</taxon>
        <taxon>Viridiplantae</taxon>
        <taxon>Streptophyta</taxon>
        <taxon>Embryophyta</taxon>
        <taxon>Tracheophyta</taxon>
        <taxon>Spermatophyta</taxon>
        <taxon>Magnoliopsida</taxon>
        <taxon>eudicotyledons</taxon>
        <taxon>Gunneridae</taxon>
        <taxon>Pentapetalae</taxon>
        <taxon>asterids</taxon>
        <taxon>campanulids</taxon>
        <taxon>Asterales</taxon>
        <taxon>Asteraceae</taxon>
        <taxon>Asteroideae</taxon>
        <taxon>Heliantheae alliance</taxon>
        <taxon>Tageteae</taxon>
        <taxon>Tagetes</taxon>
    </lineage>
</organism>
<feature type="domain" description="Protein kinase" evidence="3">
    <location>
        <begin position="232"/>
        <end position="500"/>
    </location>
</feature>
<dbReference type="PANTHER" id="PTHR27001">
    <property type="entry name" value="OS01G0253100 PROTEIN"/>
    <property type="match status" value="1"/>
</dbReference>
<protein>
    <recommendedName>
        <fullName evidence="3">Protein kinase domain-containing protein</fullName>
    </recommendedName>
</protein>
<dbReference type="EMBL" id="JAUHHV010000003">
    <property type="protein sequence ID" value="KAK1430228.1"/>
    <property type="molecule type" value="Genomic_DNA"/>
</dbReference>
<accession>A0AAD8KWC0</accession>
<comment type="caution">
    <text evidence="4">The sequence shown here is derived from an EMBL/GenBank/DDBJ whole genome shotgun (WGS) entry which is preliminary data.</text>
</comment>
<dbReference type="Gene3D" id="3.40.50.620">
    <property type="entry name" value="HUPs"/>
    <property type="match status" value="1"/>
</dbReference>
<dbReference type="GO" id="GO:0004672">
    <property type="term" value="F:protein kinase activity"/>
    <property type="evidence" value="ECO:0007669"/>
    <property type="project" value="InterPro"/>
</dbReference>
<dbReference type="Gene3D" id="3.30.200.20">
    <property type="entry name" value="Phosphorylase Kinase, domain 1"/>
    <property type="match status" value="1"/>
</dbReference>
<evidence type="ECO:0000313" key="4">
    <source>
        <dbReference type="EMBL" id="KAK1430228.1"/>
    </source>
</evidence>
<dbReference type="InterPro" id="IPR011009">
    <property type="entry name" value="Kinase-like_dom_sf"/>
</dbReference>
<dbReference type="SUPFAM" id="SSF56112">
    <property type="entry name" value="Protein kinase-like (PK-like)"/>
    <property type="match status" value="1"/>
</dbReference>
<dbReference type="PROSITE" id="PS50011">
    <property type="entry name" value="PROTEIN_KINASE_DOM"/>
    <property type="match status" value="1"/>
</dbReference>
<evidence type="ECO:0000256" key="1">
    <source>
        <dbReference type="ARBA" id="ARBA00022741"/>
    </source>
</evidence>
<reference evidence="4" key="1">
    <citation type="journal article" date="2023" name="bioRxiv">
        <title>Improved chromosome-level genome assembly for marigold (Tagetes erecta).</title>
        <authorList>
            <person name="Jiang F."/>
            <person name="Yuan L."/>
            <person name="Wang S."/>
            <person name="Wang H."/>
            <person name="Xu D."/>
            <person name="Wang A."/>
            <person name="Fan W."/>
        </authorList>
    </citation>
    <scope>NUCLEOTIDE SEQUENCE</scope>
    <source>
        <strain evidence="4">WSJ</strain>
        <tissue evidence="4">Leaf</tissue>
    </source>
</reference>
<keyword evidence="1" id="KW-0547">Nucleotide-binding</keyword>
<proteinExistence type="predicted"/>
<dbReference type="Gene3D" id="1.10.510.10">
    <property type="entry name" value="Transferase(Phosphotransferase) domain 1"/>
    <property type="match status" value="1"/>
</dbReference>
<dbReference type="PANTHER" id="PTHR27001:SF811">
    <property type="entry name" value="SERINE_THREONINE-PROTEIN KINASE CDG1-LIKE"/>
    <property type="match status" value="1"/>
</dbReference>
<sequence>MDSVSGETVIVVMNGNKGKGSLDALDWAINYIVGPRDTVVVLGVLPEIGKKPNPSCLPFHLGIGSSGIYIKLEFSNSEMTPSELQREIERKKREYQKFLEPYYHHCKKREVKLDITLAAGLESKTIAIDMAQKHNPRWIVLDGYFKKDKEYIHKHVDCHVALLKTKGVATLIPSKITGPECEEWQIVCRKIDDHTLTPVDFVEEACSPQQAPTSHSSNPLSWRIGVKRAFSLGEIEEITNGFNNIILKEHDRIVYSGVFGESRVIVMCFSADDQAFSLLKIVARVCHRNILNLIGYSCIDDSLFILCDCPEGSLESCLLCDHAATNLTWETRWAIALEIGAGIQYLHEEFVDGSIVNLSIRSSNVGLKGSSCATLCIYETTIKQLKLEGEPMNNLLSMNAMGIDNNEHLRADIKDYGVFLLELISGQSRRLFEKDGQCLVDWALPLLEKNLLSQLLDPRLTECGNPHVAQMARAALACLQNDSSHYLKMSKVLAIVRGDH</sequence>
<evidence type="ECO:0000313" key="5">
    <source>
        <dbReference type="Proteomes" id="UP001229421"/>
    </source>
</evidence>
<name>A0AAD8KWC0_TARER</name>
<dbReference type="AlphaFoldDB" id="A0AAD8KWC0"/>